<dbReference type="RefSeq" id="WP_283345590.1">
    <property type="nucleotide sequence ID" value="NZ_JASHIF010000017.1"/>
</dbReference>
<keyword evidence="2" id="KW-1185">Reference proteome</keyword>
<accession>A0ABT6YBX0</accession>
<sequence>MMGYSVVYWFETNRAESSFAHTVQPISGKEDYVLLKMPLSLPYQTDWSTDKKVSGTIRQGDVHYQMISQKLVNDTLYTVCKIDKSARDRFFNLASHINEHVADKAGDFSKKSSSQLLKNFLKEYMSSDKKHIVFVIDWVQPRQNTIHLFTPETRSVDTQSPPPRQC</sequence>
<evidence type="ECO:0000313" key="1">
    <source>
        <dbReference type="EMBL" id="MDI9861082.1"/>
    </source>
</evidence>
<evidence type="ECO:0000313" key="2">
    <source>
        <dbReference type="Proteomes" id="UP001236507"/>
    </source>
</evidence>
<name>A0ABT6YBX0_9BACT</name>
<gene>
    <name evidence="1" type="ORF">QM524_17830</name>
</gene>
<dbReference type="Proteomes" id="UP001236507">
    <property type="component" value="Unassembled WGS sequence"/>
</dbReference>
<reference evidence="1 2" key="1">
    <citation type="submission" date="2023-05" db="EMBL/GenBank/DDBJ databases">
        <title>Novel species of genus Flectobacillus isolated from stream in China.</title>
        <authorList>
            <person name="Lu H."/>
        </authorList>
    </citation>
    <scope>NUCLEOTIDE SEQUENCE [LARGE SCALE GENOMIC DNA]</scope>
    <source>
        <strain evidence="1 2">KCTC 42575</strain>
    </source>
</reference>
<organism evidence="1 2">
    <name type="scientific">Flectobacillus roseus</name>
    <dbReference type="NCBI Taxonomy" id="502259"/>
    <lineage>
        <taxon>Bacteria</taxon>
        <taxon>Pseudomonadati</taxon>
        <taxon>Bacteroidota</taxon>
        <taxon>Cytophagia</taxon>
        <taxon>Cytophagales</taxon>
        <taxon>Flectobacillaceae</taxon>
        <taxon>Flectobacillus</taxon>
    </lineage>
</organism>
<comment type="caution">
    <text evidence="1">The sequence shown here is derived from an EMBL/GenBank/DDBJ whole genome shotgun (WGS) entry which is preliminary data.</text>
</comment>
<protein>
    <submittedName>
        <fullName evidence="1">Uncharacterized protein</fullName>
    </submittedName>
</protein>
<dbReference type="EMBL" id="JASHIF010000017">
    <property type="protein sequence ID" value="MDI9861082.1"/>
    <property type="molecule type" value="Genomic_DNA"/>
</dbReference>
<proteinExistence type="predicted"/>